<name>A0A7J5AYB0_9MICO</name>
<dbReference type="Proteomes" id="UP000490386">
    <property type="component" value="Unassembled WGS sequence"/>
</dbReference>
<reference evidence="2 3" key="1">
    <citation type="submission" date="2019-09" db="EMBL/GenBank/DDBJ databases">
        <title>Phylogeny of genus Pseudoclavibacter and closely related genus.</title>
        <authorList>
            <person name="Li Y."/>
        </authorList>
    </citation>
    <scope>NUCLEOTIDE SEQUENCE [LARGE SCALE GENOMIC DNA]</scope>
    <source>
        <strain evidence="2 3">THG-MD12</strain>
    </source>
</reference>
<keyword evidence="1" id="KW-0472">Membrane</keyword>
<evidence type="ECO:0000313" key="3">
    <source>
        <dbReference type="Proteomes" id="UP000490386"/>
    </source>
</evidence>
<evidence type="ECO:0000313" key="2">
    <source>
        <dbReference type="EMBL" id="KAB1636471.1"/>
    </source>
</evidence>
<dbReference type="AlphaFoldDB" id="A0A7J5AYB0"/>
<evidence type="ECO:0000256" key="1">
    <source>
        <dbReference type="SAM" id="Phobius"/>
    </source>
</evidence>
<dbReference type="OrthoDB" id="4941235at2"/>
<dbReference type="RefSeq" id="WP_151424768.1">
    <property type="nucleotide sequence ID" value="NZ_WBJX01000006.1"/>
</dbReference>
<dbReference type="EMBL" id="WBJX01000006">
    <property type="protein sequence ID" value="KAB1636471.1"/>
    <property type="molecule type" value="Genomic_DNA"/>
</dbReference>
<protein>
    <submittedName>
        <fullName evidence="2">DUF4097 domain-containing protein</fullName>
    </submittedName>
</protein>
<comment type="caution">
    <text evidence="2">The sequence shown here is derived from an EMBL/GenBank/DDBJ whole genome shotgun (WGS) entry which is preliminary data.</text>
</comment>
<proteinExistence type="predicted"/>
<gene>
    <name evidence="2" type="ORF">F8O03_16110</name>
</gene>
<keyword evidence="3" id="KW-1185">Reference proteome</keyword>
<keyword evidence="1" id="KW-0812">Transmembrane</keyword>
<feature type="transmembrane region" description="Helical" evidence="1">
    <location>
        <begin position="22"/>
        <end position="46"/>
    </location>
</feature>
<keyword evidence="1" id="KW-1133">Transmembrane helix</keyword>
<sequence length="277" mass="27985">MTTPTLEPDTRPDASGDSTKRFGWITITVAIVGGMVVAGTLTSAVFGNLRDVMRDETTITESVAGVSSLRVDVDSVGIEIEFGDVSEAQLAVETKGFKQAGDWQLTTEGGELAVERAGGRSGGPFGDEELSLTLPRTLAGEDLDAQITVSSGAASLEGDFGDLVIETNSGASNFEGSAANLTVSTGSGASNIEAEVSGDVVLSANSGALNAVFTGSAPKGTDISLESGFGSVALPDGAYTVESNLSESGAANVNVRQSDDAESTLSVSVGSGFLTVE</sequence>
<accession>A0A7J5AYB0</accession>
<organism evidence="2 3">
    <name type="scientific">Pseudoclavibacter terrae</name>
    <dbReference type="NCBI Taxonomy" id="1530195"/>
    <lineage>
        <taxon>Bacteria</taxon>
        <taxon>Bacillati</taxon>
        <taxon>Actinomycetota</taxon>
        <taxon>Actinomycetes</taxon>
        <taxon>Micrococcales</taxon>
        <taxon>Microbacteriaceae</taxon>
        <taxon>Pseudoclavibacter</taxon>
    </lineage>
</organism>